<evidence type="ECO:0000313" key="6">
    <source>
        <dbReference type="EMBL" id="KAF2884294.1"/>
    </source>
</evidence>
<dbReference type="GO" id="GO:0000422">
    <property type="term" value="P:autophagy of mitochondrion"/>
    <property type="evidence" value="ECO:0007669"/>
    <property type="project" value="TreeGrafter"/>
</dbReference>
<organism evidence="6 7">
    <name type="scientific">Ignelater luminosus</name>
    <name type="common">Cucubano</name>
    <name type="synonym">Pyrophorus luminosus</name>
    <dbReference type="NCBI Taxonomy" id="2038154"/>
    <lineage>
        <taxon>Eukaryota</taxon>
        <taxon>Metazoa</taxon>
        <taxon>Ecdysozoa</taxon>
        <taxon>Arthropoda</taxon>
        <taxon>Hexapoda</taxon>
        <taxon>Insecta</taxon>
        <taxon>Pterygota</taxon>
        <taxon>Neoptera</taxon>
        <taxon>Endopterygota</taxon>
        <taxon>Coleoptera</taxon>
        <taxon>Polyphaga</taxon>
        <taxon>Elateriformia</taxon>
        <taxon>Elateroidea</taxon>
        <taxon>Elateridae</taxon>
        <taxon>Agrypninae</taxon>
        <taxon>Pyrophorini</taxon>
        <taxon>Ignelater</taxon>
    </lineage>
</organism>
<dbReference type="Proteomes" id="UP000801492">
    <property type="component" value="Unassembled WGS sequence"/>
</dbReference>
<dbReference type="PANTHER" id="PTHR21346:SF0">
    <property type="entry name" value="RE45833P"/>
    <property type="match status" value="1"/>
</dbReference>
<keyword evidence="4" id="KW-1133">Transmembrane helix</keyword>
<comment type="caution">
    <text evidence="6">The sequence shown here is derived from an EMBL/GenBank/DDBJ whole genome shotgun (WGS) entry which is preliminary data.</text>
</comment>
<dbReference type="GO" id="GO:0005741">
    <property type="term" value="C:mitochondrial outer membrane"/>
    <property type="evidence" value="ECO:0007669"/>
    <property type="project" value="UniProtKB-SubCell"/>
</dbReference>
<evidence type="ECO:0000256" key="3">
    <source>
        <dbReference type="ARBA" id="ARBA00022692"/>
    </source>
</evidence>
<keyword evidence="3" id="KW-0812">Transmembrane</keyword>
<evidence type="ECO:0000256" key="4">
    <source>
        <dbReference type="ARBA" id="ARBA00022989"/>
    </source>
</evidence>
<protein>
    <recommendedName>
        <fullName evidence="8">FUN14 domain-containing protein 1</fullName>
    </recommendedName>
</protein>
<dbReference type="PANTHER" id="PTHR21346">
    <property type="entry name" value="FUN14 DOMAIN CONTAINING"/>
    <property type="match status" value="1"/>
</dbReference>
<gene>
    <name evidence="6" type="ORF">ILUMI_21886</name>
</gene>
<comment type="subcellular location">
    <subcellularLocation>
        <location evidence="1">Mitochondrion outer membrane</location>
        <topology evidence="1">Multi-pass membrane protein</topology>
    </subcellularLocation>
</comment>
<proteinExistence type="inferred from homology"/>
<keyword evidence="7" id="KW-1185">Reference proteome</keyword>
<evidence type="ECO:0000256" key="5">
    <source>
        <dbReference type="ARBA" id="ARBA00023136"/>
    </source>
</evidence>
<keyword evidence="5" id="KW-0472">Membrane</keyword>
<evidence type="ECO:0008006" key="8">
    <source>
        <dbReference type="Google" id="ProtNLM"/>
    </source>
</evidence>
<dbReference type="OrthoDB" id="163794at2759"/>
<accession>A0A8K0G3B1</accession>
<evidence type="ECO:0000256" key="2">
    <source>
        <dbReference type="ARBA" id="ARBA00009160"/>
    </source>
</evidence>
<dbReference type="EMBL" id="VTPC01090204">
    <property type="protein sequence ID" value="KAF2884294.1"/>
    <property type="molecule type" value="Genomic_DNA"/>
</dbReference>
<evidence type="ECO:0000256" key="1">
    <source>
        <dbReference type="ARBA" id="ARBA00004374"/>
    </source>
</evidence>
<dbReference type="InterPro" id="IPR007014">
    <property type="entry name" value="FUN14"/>
</dbReference>
<dbReference type="Pfam" id="PF04930">
    <property type="entry name" value="FUN14"/>
    <property type="match status" value="1"/>
</dbReference>
<dbReference type="AlphaFoldDB" id="A0A8K0G3B1"/>
<comment type="similarity">
    <text evidence="2">Belongs to the FUN14 family.</text>
</comment>
<sequence length="177" mass="19265">MAPPPIENRETPHPCEKIKVKKTCDDIPRTTHKPPPAAGKESIVKIKPTAQMKNIKADAQGLINKALTTISKSSGTQQLLIGSVSGWTTGFLTMKVGRTAAFAVGGSIILFQLAQHKQFIDMDWEKVKQKMENTTKKFDASYSNKAPTWKANVTRFARTNTCFAAGFVGGFLIGLAS</sequence>
<evidence type="ECO:0000313" key="7">
    <source>
        <dbReference type="Proteomes" id="UP000801492"/>
    </source>
</evidence>
<name>A0A8K0G3B1_IGNLU</name>
<reference evidence="6" key="1">
    <citation type="submission" date="2019-08" db="EMBL/GenBank/DDBJ databases">
        <title>The genome of the North American firefly Photinus pyralis.</title>
        <authorList>
            <consortium name="Photinus pyralis genome working group"/>
            <person name="Fallon T.R."/>
            <person name="Sander Lower S.E."/>
            <person name="Weng J.-K."/>
        </authorList>
    </citation>
    <scope>NUCLEOTIDE SEQUENCE</scope>
    <source>
        <strain evidence="6">TRF0915ILg1</strain>
        <tissue evidence="6">Whole body</tissue>
    </source>
</reference>